<evidence type="ECO:0000313" key="1">
    <source>
        <dbReference type="EMBL" id="KGA94791.1"/>
    </source>
</evidence>
<sequence length="46" mass="4895">MIAATLAMEQPVLSIRTTGFIGISSRNKLVPSLSSRQPGPFHSSIP</sequence>
<proteinExistence type="predicted"/>
<protein>
    <submittedName>
        <fullName evidence="1">Uncharacterized protein</fullName>
    </submittedName>
</protein>
<dbReference type="PATRIC" id="fig|178606.4.peg.2"/>
<comment type="caution">
    <text evidence="1">The sequence shown here is derived from an EMBL/GenBank/DDBJ whole genome shotgun (WGS) entry which is preliminary data.</text>
</comment>
<evidence type="ECO:0000313" key="2">
    <source>
        <dbReference type="Proteomes" id="UP000029452"/>
    </source>
</evidence>
<dbReference type="EMBL" id="JPGK01000001">
    <property type="protein sequence ID" value="KGA94791.1"/>
    <property type="molecule type" value="Genomic_DNA"/>
</dbReference>
<dbReference type="Proteomes" id="UP000029452">
    <property type="component" value="Unassembled WGS sequence"/>
</dbReference>
<organism evidence="1 2">
    <name type="scientific">Leptospirillum ferriphilum</name>
    <dbReference type="NCBI Taxonomy" id="178606"/>
    <lineage>
        <taxon>Bacteria</taxon>
        <taxon>Pseudomonadati</taxon>
        <taxon>Nitrospirota</taxon>
        <taxon>Nitrospiria</taxon>
        <taxon>Nitrospirales</taxon>
        <taxon>Nitrospiraceae</taxon>
        <taxon>Leptospirillum</taxon>
    </lineage>
</organism>
<dbReference type="AlphaFoldDB" id="A0A094YNG7"/>
<reference evidence="1 2" key="1">
    <citation type="submission" date="2014-06" db="EMBL/GenBank/DDBJ databases">
        <title>Draft genome sequence of iron oxidizing acidophile Leptospirillum ferriphilum DSM14647.</title>
        <authorList>
            <person name="Cardenas J.P."/>
            <person name="Lazcano M."/>
            <person name="Ossandon F.J."/>
            <person name="Corbett M."/>
            <person name="Holmes D.S."/>
            <person name="Watkin E."/>
        </authorList>
    </citation>
    <scope>NUCLEOTIDE SEQUENCE [LARGE SCALE GENOMIC DNA]</scope>
    <source>
        <strain evidence="1 2">DSM 14647</strain>
    </source>
</reference>
<gene>
    <name evidence="1" type="ORF">LptCag_2225</name>
</gene>
<accession>A0A094YNG7</accession>
<name>A0A094YNG7_9BACT</name>